<dbReference type="Pfam" id="PF00629">
    <property type="entry name" value="MAM"/>
    <property type="match status" value="1"/>
</dbReference>
<evidence type="ECO:0000259" key="1">
    <source>
        <dbReference type="PROSITE" id="PS50060"/>
    </source>
</evidence>
<comment type="caution">
    <text evidence="2">The sequence shown here is derived from an EMBL/GenBank/DDBJ whole genome shotgun (WGS) entry which is preliminary data.</text>
</comment>
<accession>A0AAD9IX14</accession>
<keyword evidence="3" id="KW-1185">Reference proteome</keyword>
<name>A0AAD9IX14_9ANNE</name>
<protein>
    <recommendedName>
        <fullName evidence="1">MAM domain-containing protein</fullName>
    </recommendedName>
</protein>
<dbReference type="EMBL" id="JAODUP010001020">
    <property type="protein sequence ID" value="KAK2141913.1"/>
    <property type="molecule type" value="Genomic_DNA"/>
</dbReference>
<dbReference type="GO" id="GO:0016020">
    <property type="term" value="C:membrane"/>
    <property type="evidence" value="ECO:0007669"/>
    <property type="project" value="InterPro"/>
</dbReference>
<dbReference type="InterPro" id="IPR000998">
    <property type="entry name" value="MAM_dom"/>
</dbReference>
<proteinExistence type="predicted"/>
<dbReference type="Proteomes" id="UP001208570">
    <property type="component" value="Unassembled WGS sequence"/>
</dbReference>
<dbReference type="Gene3D" id="2.60.120.200">
    <property type="match status" value="1"/>
</dbReference>
<feature type="non-terminal residue" evidence="2">
    <location>
        <position position="1"/>
    </location>
</feature>
<sequence length="216" mass="24464">RQRIDCDFYAFEKCGYETSNYNNLAWVLPTAQQLEEIESTINDGYDKYILLSGSQTSAGDRATLTSPLTVIDTDINLEFTLIFYYHPDSPRPTSADSMTTLEVARFKEDNEMETIMTYKAKDYPHNIWFTVSLCLPRGEYKLVFIGTLGLAPLNSLAIDSISLLSTTCQSPMTNKSGNLFLLTFSFSVRRARQNNYFILKSKLLTGKKTHLSIVIS</sequence>
<organism evidence="2 3">
    <name type="scientific">Paralvinella palmiformis</name>
    <dbReference type="NCBI Taxonomy" id="53620"/>
    <lineage>
        <taxon>Eukaryota</taxon>
        <taxon>Metazoa</taxon>
        <taxon>Spiralia</taxon>
        <taxon>Lophotrochozoa</taxon>
        <taxon>Annelida</taxon>
        <taxon>Polychaeta</taxon>
        <taxon>Sedentaria</taxon>
        <taxon>Canalipalpata</taxon>
        <taxon>Terebellida</taxon>
        <taxon>Terebelliformia</taxon>
        <taxon>Alvinellidae</taxon>
        <taxon>Paralvinella</taxon>
    </lineage>
</organism>
<dbReference type="SUPFAM" id="SSF49899">
    <property type="entry name" value="Concanavalin A-like lectins/glucanases"/>
    <property type="match status" value="1"/>
</dbReference>
<gene>
    <name evidence="2" type="ORF">LSH36_1020g00043</name>
</gene>
<evidence type="ECO:0000313" key="2">
    <source>
        <dbReference type="EMBL" id="KAK2141913.1"/>
    </source>
</evidence>
<dbReference type="PROSITE" id="PS50060">
    <property type="entry name" value="MAM_2"/>
    <property type="match status" value="1"/>
</dbReference>
<evidence type="ECO:0000313" key="3">
    <source>
        <dbReference type="Proteomes" id="UP001208570"/>
    </source>
</evidence>
<dbReference type="InterPro" id="IPR013320">
    <property type="entry name" value="ConA-like_dom_sf"/>
</dbReference>
<dbReference type="SMART" id="SM00137">
    <property type="entry name" value="MAM"/>
    <property type="match status" value="1"/>
</dbReference>
<dbReference type="AlphaFoldDB" id="A0AAD9IX14"/>
<reference evidence="2" key="1">
    <citation type="journal article" date="2023" name="Mol. Biol. Evol.">
        <title>Third-Generation Sequencing Reveals the Adaptive Role of the Epigenome in Three Deep-Sea Polychaetes.</title>
        <authorList>
            <person name="Perez M."/>
            <person name="Aroh O."/>
            <person name="Sun Y."/>
            <person name="Lan Y."/>
            <person name="Juniper S.K."/>
            <person name="Young C.R."/>
            <person name="Angers B."/>
            <person name="Qian P.Y."/>
        </authorList>
    </citation>
    <scope>NUCLEOTIDE SEQUENCE</scope>
    <source>
        <strain evidence="2">P08H-3</strain>
    </source>
</reference>
<feature type="domain" description="MAM" evidence="1">
    <location>
        <begin position="4"/>
        <end position="170"/>
    </location>
</feature>